<dbReference type="Gene3D" id="1.10.10.10">
    <property type="entry name" value="Winged helix-like DNA-binding domain superfamily/Winged helix DNA-binding domain"/>
    <property type="match status" value="1"/>
</dbReference>
<dbReference type="InterPro" id="IPR051081">
    <property type="entry name" value="HTH_MetalResp_TranReg"/>
</dbReference>
<keyword evidence="2" id="KW-0238">DNA-binding</keyword>
<evidence type="ECO:0000256" key="1">
    <source>
        <dbReference type="ARBA" id="ARBA00023015"/>
    </source>
</evidence>
<evidence type="ECO:0000256" key="2">
    <source>
        <dbReference type="ARBA" id="ARBA00023125"/>
    </source>
</evidence>
<dbReference type="RefSeq" id="WP_076703894.1">
    <property type="nucleotide sequence ID" value="NZ_MRDE01000053.1"/>
</dbReference>
<dbReference type="CDD" id="cd00090">
    <property type="entry name" value="HTH_ARSR"/>
    <property type="match status" value="1"/>
</dbReference>
<dbReference type="GO" id="GO:0003700">
    <property type="term" value="F:DNA-binding transcription factor activity"/>
    <property type="evidence" value="ECO:0007669"/>
    <property type="project" value="InterPro"/>
</dbReference>
<dbReference type="NCBIfam" id="NF033788">
    <property type="entry name" value="HTH_metalloreg"/>
    <property type="match status" value="1"/>
</dbReference>
<evidence type="ECO:0000313" key="6">
    <source>
        <dbReference type="Proteomes" id="UP000187085"/>
    </source>
</evidence>
<dbReference type="InterPro" id="IPR036390">
    <property type="entry name" value="WH_DNA-bd_sf"/>
</dbReference>
<dbReference type="EMBL" id="MRDE01000053">
    <property type="protein sequence ID" value="OMH24548.1"/>
    <property type="molecule type" value="Genomic_DNA"/>
</dbReference>
<name>A0A1R1LAN5_9MICC</name>
<dbReference type="SMART" id="SM00418">
    <property type="entry name" value="HTH_ARSR"/>
    <property type="match status" value="1"/>
</dbReference>
<dbReference type="PROSITE" id="PS50987">
    <property type="entry name" value="HTH_ARSR_2"/>
    <property type="match status" value="1"/>
</dbReference>
<evidence type="ECO:0000256" key="3">
    <source>
        <dbReference type="ARBA" id="ARBA00023163"/>
    </source>
</evidence>
<accession>A0A1R1LAN5</accession>
<sequence>MHAAETLAATEEILPCTPTRLEALDEAAAARAAAVLKALADPTRLRLVSMVRSSARECCVCELSEPFDLSQPTISHHLKLLVDAGVLRRERRGTWSYYSIVPGSVEPALTALQTLQ</sequence>
<dbReference type="Proteomes" id="UP000187085">
    <property type="component" value="Unassembled WGS sequence"/>
</dbReference>
<dbReference type="PANTHER" id="PTHR33154:SF18">
    <property type="entry name" value="ARSENICAL RESISTANCE OPERON REPRESSOR"/>
    <property type="match status" value="1"/>
</dbReference>
<dbReference type="InterPro" id="IPR011991">
    <property type="entry name" value="ArsR-like_HTH"/>
</dbReference>
<dbReference type="InterPro" id="IPR001845">
    <property type="entry name" value="HTH_ArsR_DNA-bd_dom"/>
</dbReference>
<protein>
    <submittedName>
        <fullName evidence="5">Transcriptional regulator</fullName>
    </submittedName>
</protein>
<dbReference type="SUPFAM" id="SSF46785">
    <property type="entry name" value="Winged helix' DNA-binding domain"/>
    <property type="match status" value="1"/>
</dbReference>
<reference evidence="5 6" key="1">
    <citation type="submission" date="2016-12" db="EMBL/GenBank/DDBJ databases">
        <title>Draft genome of Tersicoccus phoenicis 1P05MA.</title>
        <authorList>
            <person name="Nakajima Y."/>
            <person name="Yoshizawa S."/>
            <person name="Nakamura K."/>
            <person name="Ogura Y."/>
            <person name="Hayashi T."/>
            <person name="Kogure K."/>
        </authorList>
    </citation>
    <scope>NUCLEOTIDE SEQUENCE [LARGE SCALE GENOMIC DNA]</scope>
    <source>
        <strain evidence="5 6">1p05MA</strain>
    </source>
</reference>
<dbReference type="STRING" id="554083.BKD30_08200"/>
<feature type="domain" description="HTH arsR-type" evidence="4">
    <location>
        <begin position="24"/>
        <end position="116"/>
    </location>
</feature>
<dbReference type="AlphaFoldDB" id="A0A1R1LAN5"/>
<dbReference type="Pfam" id="PF01022">
    <property type="entry name" value="HTH_5"/>
    <property type="match status" value="1"/>
</dbReference>
<dbReference type="PANTHER" id="PTHR33154">
    <property type="entry name" value="TRANSCRIPTIONAL REGULATOR, ARSR FAMILY"/>
    <property type="match status" value="1"/>
</dbReference>
<dbReference type="GO" id="GO:0003677">
    <property type="term" value="F:DNA binding"/>
    <property type="evidence" value="ECO:0007669"/>
    <property type="project" value="UniProtKB-KW"/>
</dbReference>
<proteinExistence type="predicted"/>
<evidence type="ECO:0000313" key="5">
    <source>
        <dbReference type="EMBL" id="OMH24548.1"/>
    </source>
</evidence>
<comment type="caution">
    <text evidence="5">The sequence shown here is derived from an EMBL/GenBank/DDBJ whole genome shotgun (WGS) entry which is preliminary data.</text>
</comment>
<keyword evidence="1" id="KW-0805">Transcription regulation</keyword>
<evidence type="ECO:0000259" key="4">
    <source>
        <dbReference type="PROSITE" id="PS50987"/>
    </source>
</evidence>
<gene>
    <name evidence="5" type="ORF">BKD30_08200</name>
</gene>
<keyword evidence="3" id="KW-0804">Transcription</keyword>
<keyword evidence="6" id="KW-1185">Reference proteome</keyword>
<dbReference type="OrthoDB" id="9798835at2"/>
<organism evidence="5 6">
    <name type="scientific">Tersicoccus phoenicis</name>
    <dbReference type="NCBI Taxonomy" id="554083"/>
    <lineage>
        <taxon>Bacteria</taxon>
        <taxon>Bacillati</taxon>
        <taxon>Actinomycetota</taxon>
        <taxon>Actinomycetes</taxon>
        <taxon>Micrococcales</taxon>
        <taxon>Micrococcaceae</taxon>
        <taxon>Tersicoccus</taxon>
    </lineage>
</organism>
<dbReference type="PRINTS" id="PR00778">
    <property type="entry name" value="HTHARSR"/>
</dbReference>
<dbReference type="InterPro" id="IPR036388">
    <property type="entry name" value="WH-like_DNA-bd_sf"/>
</dbReference>